<dbReference type="RefSeq" id="WP_091134585.1">
    <property type="nucleotide sequence ID" value="NZ_FMVJ01000006.1"/>
</dbReference>
<dbReference type="STRING" id="549386.SAMN02927923_02361"/>
<evidence type="ECO:0000313" key="6">
    <source>
        <dbReference type="EMBL" id="SCY80522.1"/>
    </source>
</evidence>
<evidence type="ECO:0000256" key="2">
    <source>
        <dbReference type="ARBA" id="ARBA00022679"/>
    </source>
</evidence>
<keyword evidence="7" id="KW-1185">Reference proteome</keyword>
<dbReference type="InterPro" id="IPR016039">
    <property type="entry name" value="Thiolase-like"/>
</dbReference>
<dbReference type="EMBL" id="FMVJ01000006">
    <property type="protein sequence ID" value="SCY80522.1"/>
    <property type="molecule type" value="Genomic_DNA"/>
</dbReference>
<dbReference type="InterPro" id="IPR012328">
    <property type="entry name" value="Chalcone/stilbene_synt_C"/>
</dbReference>
<dbReference type="PANTHER" id="PTHR11877">
    <property type="entry name" value="HYDROXYMETHYLGLUTARYL-COA SYNTHASE"/>
    <property type="match status" value="1"/>
</dbReference>
<dbReference type="OrthoDB" id="9786288at2"/>
<name>A0A1G5IWT5_9HYPH</name>
<dbReference type="InterPro" id="IPR011141">
    <property type="entry name" value="Polyketide_synthase_type-III"/>
</dbReference>
<protein>
    <submittedName>
        <fullName evidence="6">Predicted naringenin-chalcone synthase</fullName>
    </submittedName>
</protein>
<accession>A0A1G5IWT5</accession>
<keyword evidence="2" id="KW-0808">Transferase</keyword>
<dbReference type="GO" id="GO:0016747">
    <property type="term" value="F:acyltransferase activity, transferring groups other than amino-acyl groups"/>
    <property type="evidence" value="ECO:0007669"/>
    <property type="project" value="InterPro"/>
</dbReference>
<dbReference type="Proteomes" id="UP000199569">
    <property type="component" value="Unassembled WGS sequence"/>
</dbReference>
<comment type="similarity">
    <text evidence="1">Belongs to the thiolase-like superfamily. Chalcone/stilbene synthases family.</text>
</comment>
<feature type="domain" description="Chalcone/stilbene synthase N-terminal" evidence="4">
    <location>
        <begin position="72"/>
        <end position="199"/>
    </location>
</feature>
<dbReference type="CDD" id="cd00831">
    <property type="entry name" value="CHS_like"/>
    <property type="match status" value="1"/>
</dbReference>
<feature type="active site" description="Acyl-thioester intermediate" evidence="3">
    <location>
        <position position="144"/>
    </location>
</feature>
<evidence type="ECO:0000259" key="5">
    <source>
        <dbReference type="Pfam" id="PF02797"/>
    </source>
</evidence>
<evidence type="ECO:0000259" key="4">
    <source>
        <dbReference type="Pfam" id="PF00195"/>
    </source>
</evidence>
<dbReference type="PIRSF" id="PIRSF000451">
    <property type="entry name" value="PKS_III"/>
    <property type="match status" value="1"/>
</dbReference>
<dbReference type="PANTHER" id="PTHR11877:SF46">
    <property type="entry name" value="TYPE III POLYKETIDE SYNTHASE A"/>
    <property type="match status" value="1"/>
</dbReference>
<dbReference type="InterPro" id="IPR001099">
    <property type="entry name" value="Chalcone/stilbene_synt_N"/>
</dbReference>
<reference evidence="6 7" key="1">
    <citation type="submission" date="2016-10" db="EMBL/GenBank/DDBJ databases">
        <authorList>
            <person name="de Groot N.N."/>
        </authorList>
    </citation>
    <scope>NUCLEOTIDE SEQUENCE [LARGE SCALE GENOMIC DNA]</scope>
    <source>
        <strain evidence="6 7">CGMCC 1.7666</strain>
    </source>
</reference>
<organism evidence="6 7">
    <name type="scientific">Microvirga guangxiensis</name>
    <dbReference type="NCBI Taxonomy" id="549386"/>
    <lineage>
        <taxon>Bacteria</taxon>
        <taxon>Pseudomonadati</taxon>
        <taxon>Pseudomonadota</taxon>
        <taxon>Alphaproteobacteria</taxon>
        <taxon>Hyphomicrobiales</taxon>
        <taxon>Methylobacteriaceae</taxon>
        <taxon>Microvirga</taxon>
    </lineage>
</organism>
<evidence type="ECO:0000256" key="1">
    <source>
        <dbReference type="ARBA" id="ARBA00005531"/>
    </source>
</evidence>
<dbReference type="AlphaFoldDB" id="A0A1G5IWT5"/>
<dbReference type="GO" id="GO:0030639">
    <property type="term" value="P:polyketide biosynthetic process"/>
    <property type="evidence" value="ECO:0007669"/>
    <property type="project" value="TreeGrafter"/>
</dbReference>
<proteinExistence type="inferred from homology"/>
<evidence type="ECO:0000313" key="7">
    <source>
        <dbReference type="Proteomes" id="UP000199569"/>
    </source>
</evidence>
<gene>
    <name evidence="6" type="ORF">SAMN02927923_02361</name>
</gene>
<dbReference type="Pfam" id="PF02797">
    <property type="entry name" value="Chal_sti_synt_C"/>
    <property type="match status" value="1"/>
</dbReference>
<dbReference type="Gene3D" id="3.40.47.10">
    <property type="match status" value="2"/>
</dbReference>
<feature type="domain" description="Chalcone/stilbene synthase C-terminal" evidence="5">
    <location>
        <begin position="223"/>
        <end position="352"/>
    </location>
</feature>
<evidence type="ECO:0000256" key="3">
    <source>
        <dbReference type="PIRSR" id="PIRSR000451-1"/>
    </source>
</evidence>
<dbReference type="SUPFAM" id="SSF53901">
    <property type="entry name" value="Thiolase-like"/>
    <property type="match status" value="1"/>
</dbReference>
<dbReference type="Pfam" id="PF00195">
    <property type="entry name" value="Chal_sti_synt_N"/>
    <property type="match status" value="1"/>
</dbReference>
<sequence length="353" mass="39109">MALRNETTLPTFVNLASAAPKQVIDQETLWDEIFDRWYAELPDAHELGTVTRVSRRHLAWNPATDIGRETRGIGDRMKAYVEIVDEVAGEAFEDLLRPVDRADVGSIVMASSTGYYGPTPDYFLAKRFGLKPSIRRTHIGHMGCFAALNVIKTAMDSVIARPDEYTIGLCAEFSSLHFRPEATREQAIVHNLFGDAVGAFTMAMRKPGHGPQILATHTLQSFETSDMMTLSIMDDGVRMTLSPYVPFVIASLIEQFLSDLCSSADVEVSEIKHWAIHPGGPKIVDLIAEKMKITERQLESTWHILREYGNCASATVLLVLEHLVKSDHPKPGEIGVMLAFGPGLTLEGALLRF</sequence>